<evidence type="ECO:0000313" key="1">
    <source>
        <dbReference type="EMBL" id="CEK64835.1"/>
    </source>
</evidence>
<feature type="non-terminal residue" evidence="1">
    <location>
        <position position="1"/>
    </location>
</feature>
<organism evidence="1">
    <name type="scientific">Arion vulgaris</name>
    <dbReference type="NCBI Taxonomy" id="1028688"/>
    <lineage>
        <taxon>Eukaryota</taxon>
        <taxon>Metazoa</taxon>
        <taxon>Spiralia</taxon>
        <taxon>Lophotrochozoa</taxon>
        <taxon>Mollusca</taxon>
        <taxon>Gastropoda</taxon>
        <taxon>Heterobranchia</taxon>
        <taxon>Euthyneura</taxon>
        <taxon>Panpulmonata</taxon>
        <taxon>Eupulmonata</taxon>
        <taxon>Stylommatophora</taxon>
        <taxon>Helicina</taxon>
        <taxon>Arionoidea</taxon>
        <taxon>Arionidae</taxon>
        <taxon>Arion</taxon>
    </lineage>
</organism>
<protein>
    <submittedName>
        <fullName evidence="1">Uncharacterized protein</fullName>
    </submittedName>
</protein>
<proteinExistence type="predicted"/>
<feature type="non-terminal residue" evidence="1">
    <location>
        <position position="123"/>
    </location>
</feature>
<accession>A0A0B6ZAT4</accession>
<reference evidence="1" key="1">
    <citation type="submission" date="2014-12" db="EMBL/GenBank/DDBJ databases">
        <title>Insight into the proteome of Arion vulgaris.</title>
        <authorList>
            <person name="Aradska J."/>
            <person name="Bulat T."/>
            <person name="Smidak R."/>
            <person name="Sarate P."/>
            <person name="Gangsoo J."/>
            <person name="Sialana F."/>
            <person name="Bilban M."/>
            <person name="Lubec G."/>
        </authorList>
    </citation>
    <scope>NUCLEOTIDE SEQUENCE</scope>
    <source>
        <tissue evidence="1">Skin</tissue>
    </source>
</reference>
<dbReference type="EMBL" id="HACG01017970">
    <property type="protein sequence ID" value="CEK64835.1"/>
    <property type="molecule type" value="Transcribed_RNA"/>
</dbReference>
<name>A0A0B6ZAT4_9EUPU</name>
<sequence length="123" mass="14549">LSRLQMGLDSAKGAIERGQPFEIKFRFGNLIQRVYQEHLTQKELNEAQKSNSIFGQCMTNFRFVEWEHCDLILRHYGYGALHSLPKLNVTWDFEDIGMQEMEWRQPSDVVYPKKHLSPVFEDE</sequence>
<dbReference type="AlphaFoldDB" id="A0A0B6ZAT4"/>
<gene>
    <name evidence="1" type="primary">ORF53082</name>
</gene>